<dbReference type="PANTHER" id="PTHR38733:SF1">
    <property type="entry name" value="TYPE IV METHYL-DIRECTED RESTRICTION ENZYME ECOKMCRBC"/>
    <property type="match status" value="1"/>
</dbReference>
<proteinExistence type="predicted"/>
<dbReference type="InterPro" id="IPR019292">
    <property type="entry name" value="McrC"/>
</dbReference>
<gene>
    <name evidence="1" type="ORF">G7058_07325</name>
</gene>
<dbReference type="RefSeq" id="WP_166062910.1">
    <property type="nucleotide sequence ID" value="NZ_CP049889.1"/>
</dbReference>
<dbReference type="PANTHER" id="PTHR38733">
    <property type="entry name" value="PROTEIN MCRC"/>
    <property type="match status" value="1"/>
</dbReference>
<evidence type="ECO:0008006" key="3">
    <source>
        <dbReference type="Google" id="ProtNLM"/>
    </source>
</evidence>
<dbReference type="KEGG" id="jpo:G7058_07325"/>
<reference evidence="1 2" key="1">
    <citation type="journal article" date="2017" name="Int. J. Syst. Evol. Microbiol.">
        <title>Jeotgalibaca porci sp. nov. and Jeotgalibaca arthritidis sp. nov., isolated from pigs, and emended description of the genus Jeotgalibaca.</title>
        <authorList>
            <person name="Zamora L."/>
            <person name="Perez-Sancho M."/>
            <person name="Dominguez L."/>
            <person name="Fernandez-Garayzabal J.F."/>
            <person name="Vela A.I."/>
        </authorList>
    </citation>
    <scope>NUCLEOTIDE SEQUENCE [LARGE SCALE GENOMIC DNA]</scope>
    <source>
        <strain evidence="1 2">CCUG 69148</strain>
    </source>
</reference>
<accession>A0A6G7WI08</accession>
<dbReference type="Pfam" id="PF10117">
    <property type="entry name" value="McrBC"/>
    <property type="match status" value="1"/>
</dbReference>
<evidence type="ECO:0000313" key="1">
    <source>
        <dbReference type="EMBL" id="QIK51851.1"/>
    </source>
</evidence>
<dbReference type="EMBL" id="CP049889">
    <property type="protein sequence ID" value="QIK51851.1"/>
    <property type="molecule type" value="Genomic_DNA"/>
</dbReference>
<protein>
    <recommendedName>
        <fullName evidence="3">Restriction endonuclease</fullName>
    </recommendedName>
</protein>
<dbReference type="Proteomes" id="UP000501830">
    <property type="component" value="Chromosome"/>
</dbReference>
<dbReference type="AlphaFoldDB" id="A0A6G7WI08"/>
<dbReference type="GeneID" id="94553090"/>
<name>A0A6G7WI08_9LACT</name>
<sequence length="412" mass="47356">METIRLKEWETVRLSEYDSLTLQRLLDLQKRNIIKTSLTEQGILVTANSNVGFETNESFSLFIEPKVSSISMIKMIGFLHGFIPTNEENLAHLGSGKSSFLDLLILQWVDLIEKLSSKMRKNYITIQNRESYIKGKINSKELAKQGVVTSHTPIEYQVLELDQPLNQMIKAGLLYFKKGTSNPFIINKVNLLLRKYTLVSSIPLSSQLLDRLLSRLTRLEEVYKIPLEYLNWLLSITGIARGNQLGKSMWINMNALFQNYLTKVFTIYAPEYRFMSEVSNRTIFKYENDSNPFNKAAISIRPDLMVFQASNLIRIIDFKYKDLVKNNVSTSDLYQLSNYGFSIGEGKVHPIILYPSIQDVPDQKILVNIPILESKQRIILRSVNLVELERFIETGDYGGMVQFAHEMLGKSK</sequence>
<evidence type="ECO:0000313" key="2">
    <source>
        <dbReference type="Proteomes" id="UP000501830"/>
    </source>
</evidence>
<keyword evidence="2" id="KW-1185">Reference proteome</keyword>
<organism evidence="1 2">
    <name type="scientific">Jeotgalibaca porci</name>
    <dbReference type="NCBI Taxonomy" id="1868793"/>
    <lineage>
        <taxon>Bacteria</taxon>
        <taxon>Bacillati</taxon>
        <taxon>Bacillota</taxon>
        <taxon>Bacilli</taxon>
        <taxon>Lactobacillales</taxon>
        <taxon>Carnobacteriaceae</taxon>
        <taxon>Jeotgalibaca</taxon>
    </lineage>
</organism>